<protein>
    <submittedName>
        <fullName evidence="1">Uncharacterized protein</fullName>
    </submittedName>
</protein>
<reference evidence="1 2" key="1">
    <citation type="journal article" date="2023" name="G3 (Bethesda)">
        <title>A haplotype-resolved chromosome-scale genome for Quercus rubra L. provides insights into the genetics of adaptive traits for red oak species.</title>
        <authorList>
            <person name="Kapoor B."/>
            <person name="Jenkins J."/>
            <person name="Schmutz J."/>
            <person name="Zhebentyayeva T."/>
            <person name="Kuelheim C."/>
            <person name="Coggeshall M."/>
            <person name="Heim C."/>
            <person name="Lasky J.R."/>
            <person name="Leites L."/>
            <person name="Islam-Faridi N."/>
            <person name="Romero-Severson J."/>
            <person name="DeLeo V.L."/>
            <person name="Lucas S.M."/>
            <person name="Lazic D."/>
            <person name="Gailing O."/>
            <person name="Carlson J."/>
            <person name="Staton M."/>
        </authorList>
    </citation>
    <scope>NUCLEOTIDE SEQUENCE [LARGE SCALE GENOMIC DNA]</scope>
    <source>
        <strain evidence="1">Pseudo-F2</strain>
    </source>
</reference>
<dbReference type="AlphaFoldDB" id="A0AAN7I687"/>
<evidence type="ECO:0000313" key="1">
    <source>
        <dbReference type="EMBL" id="KAK4551364.1"/>
    </source>
</evidence>
<organism evidence="1 2">
    <name type="scientific">Quercus rubra</name>
    <name type="common">Northern red oak</name>
    <name type="synonym">Quercus borealis</name>
    <dbReference type="NCBI Taxonomy" id="3512"/>
    <lineage>
        <taxon>Eukaryota</taxon>
        <taxon>Viridiplantae</taxon>
        <taxon>Streptophyta</taxon>
        <taxon>Embryophyta</taxon>
        <taxon>Tracheophyta</taxon>
        <taxon>Spermatophyta</taxon>
        <taxon>Magnoliopsida</taxon>
        <taxon>eudicotyledons</taxon>
        <taxon>Gunneridae</taxon>
        <taxon>Pentapetalae</taxon>
        <taxon>rosids</taxon>
        <taxon>fabids</taxon>
        <taxon>Fagales</taxon>
        <taxon>Fagaceae</taxon>
        <taxon>Quercus</taxon>
    </lineage>
</organism>
<name>A0AAN7I687_QUERU</name>
<gene>
    <name evidence="1" type="ORF">RGQ29_032387</name>
</gene>
<proteinExistence type="predicted"/>
<dbReference type="EMBL" id="JAXUIC010000074">
    <property type="protein sequence ID" value="KAK4551364.1"/>
    <property type="molecule type" value="Genomic_DNA"/>
</dbReference>
<comment type="caution">
    <text evidence="1">The sequence shown here is derived from an EMBL/GenBank/DDBJ whole genome shotgun (WGS) entry which is preliminary data.</text>
</comment>
<accession>A0AAN7I687</accession>
<dbReference type="Proteomes" id="UP001324115">
    <property type="component" value="Unassembled WGS sequence"/>
</dbReference>
<keyword evidence="2" id="KW-1185">Reference proteome</keyword>
<sequence>MSNALLSLCLSAIPSVDSRLDHSLLSTINMEVFKRAILQPGPPQAFALQTVQEVIKPQVSLELYPSGFEHLERVKKVKQTKLAQDENQLLENILRSLLQELVSSAVQSGEQIMQNGQSIDDGDTSQGHIPRLLGLYKFPLAKSLY</sequence>
<evidence type="ECO:0000313" key="2">
    <source>
        <dbReference type="Proteomes" id="UP001324115"/>
    </source>
</evidence>